<feature type="domain" description="HAMP" evidence="13">
    <location>
        <begin position="213"/>
        <end position="258"/>
    </location>
</feature>
<protein>
    <recommendedName>
        <fullName evidence="3">histidine kinase</fullName>
        <ecNumber evidence="3">2.7.13.3</ecNumber>
    </recommendedName>
</protein>
<keyword evidence="4" id="KW-0597">Phosphoprotein</keyword>
<keyword evidence="5" id="KW-0808">Transferase</keyword>
<evidence type="ECO:0000256" key="10">
    <source>
        <dbReference type="ARBA" id="ARBA00023136"/>
    </source>
</evidence>
<dbReference type="PRINTS" id="PR00344">
    <property type="entry name" value="BCTRLSENSOR"/>
</dbReference>
<keyword evidence="6 11" id="KW-0812">Transmembrane</keyword>
<evidence type="ECO:0000313" key="15">
    <source>
        <dbReference type="Proteomes" id="UP000027590"/>
    </source>
</evidence>
<evidence type="ECO:0000256" key="3">
    <source>
        <dbReference type="ARBA" id="ARBA00012438"/>
    </source>
</evidence>
<evidence type="ECO:0000256" key="9">
    <source>
        <dbReference type="ARBA" id="ARBA00023012"/>
    </source>
</evidence>
<dbReference type="InterPro" id="IPR003661">
    <property type="entry name" value="HisK_dim/P_dom"/>
</dbReference>
<dbReference type="InterPro" id="IPR004358">
    <property type="entry name" value="Sig_transdc_His_kin-like_C"/>
</dbReference>
<dbReference type="EMBL" id="CBLY010000003">
    <property type="protein sequence ID" value="CDG33162.1"/>
    <property type="molecule type" value="Genomic_DNA"/>
</dbReference>
<evidence type="ECO:0000256" key="5">
    <source>
        <dbReference type="ARBA" id="ARBA00022679"/>
    </source>
</evidence>
<reference evidence="14 15" key="2">
    <citation type="journal article" date="2014" name="PLoS ONE">
        <title>Evolution of mitochondria reconstructed from the energy metabolism of living bacteria.</title>
        <authorList>
            <person name="Degli Esposti M."/>
            <person name="Chouaia B."/>
            <person name="Comandatore F."/>
            <person name="Crotti E."/>
            <person name="Sassera D."/>
            <person name="Lievens P.M."/>
            <person name="Daffonchio D."/>
            <person name="Bandi C."/>
        </authorList>
    </citation>
    <scope>NUCLEOTIDE SEQUENCE [LARGE SCALE GENOMIC DNA]</scope>
    <source>
        <strain evidence="15">AM169</strain>
    </source>
</reference>
<evidence type="ECO:0000256" key="4">
    <source>
        <dbReference type="ARBA" id="ARBA00022553"/>
    </source>
</evidence>
<dbReference type="GO" id="GO:0005886">
    <property type="term" value="C:plasma membrane"/>
    <property type="evidence" value="ECO:0007669"/>
    <property type="project" value="TreeGrafter"/>
</dbReference>
<dbReference type="AlphaFoldDB" id="A0A7U7G4T0"/>
<evidence type="ECO:0000256" key="11">
    <source>
        <dbReference type="SAM" id="Phobius"/>
    </source>
</evidence>
<dbReference type="InterPro" id="IPR036097">
    <property type="entry name" value="HisK_dim/P_sf"/>
</dbReference>
<dbReference type="InterPro" id="IPR005467">
    <property type="entry name" value="His_kinase_dom"/>
</dbReference>
<dbReference type="PANTHER" id="PTHR45436">
    <property type="entry name" value="SENSOR HISTIDINE KINASE YKOH"/>
    <property type="match status" value="1"/>
</dbReference>
<dbReference type="PANTHER" id="PTHR45436:SF8">
    <property type="entry name" value="HISTIDINE KINASE"/>
    <property type="match status" value="1"/>
</dbReference>
<feature type="transmembrane region" description="Helical" evidence="11">
    <location>
        <begin position="186"/>
        <end position="205"/>
    </location>
</feature>
<dbReference type="SUPFAM" id="SSF47384">
    <property type="entry name" value="Homodimeric domain of signal transducing histidine kinase"/>
    <property type="match status" value="1"/>
</dbReference>
<dbReference type="Pfam" id="PF02518">
    <property type="entry name" value="HATPase_c"/>
    <property type="match status" value="1"/>
</dbReference>
<comment type="subcellular location">
    <subcellularLocation>
        <location evidence="2">Membrane</location>
    </subcellularLocation>
</comment>
<evidence type="ECO:0000256" key="8">
    <source>
        <dbReference type="ARBA" id="ARBA00022989"/>
    </source>
</evidence>
<dbReference type="InterPro" id="IPR003594">
    <property type="entry name" value="HATPase_dom"/>
</dbReference>
<evidence type="ECO:0000259" key="12">
    <source>
        <dbReference type="PROSITE" id="PS50109"/>
    </source>
</evidence>
<reference evidence="14 15" key="1">
    <citation type="journal article" date="2014" name="Genome Biol. Evol.">
        <title>Acetic acid bacteria genomes reveal functional traits for adaptation to life in insect guts.</title>
        <authorList>
            <person name="Chouaia B."/>
            <person name="Gaiarsa S."/>
            <person name="Crotti E."/>
            <person name="Comandatore F."/>
            <person name="Degli Esposti M."/>
            <person name="Ricci I."/>
            <person name="Alma A."/>
            <person name="Favia G."/>
            <person name="Bandi C."/>
            <person name="Daffonchio D."/>
        </authorList>
    </citation>
    <scope>NUCLEOTIDE SEQUENCE [LARGE SCALE GENOMIC DNA]</scope>
    <source>
        <strain evidence="15">AM169</strain>
    </source>
</reference>
<evidence type="ECO:0000256" key="7">
    <source>
        <dbReference type="ARBA" id="ARBA00022777"/>
    </source>
</evidence>
<dbReference type="EC" id="2.7.13.3" evidence="3"/>
<dbReference type="InterPro" id="IPR003660">
    <property type="entry name" value="HAMP_dom"/>
</dbReference>
<evidence type="ECO:0000256" key="6">
    <source>
        <dbReference type="ARBA" id="ARBA00022692"/>
    </source>
</evidence>
<dbReference type="SUPFAM" id="SSF55874">
    <property type="entry name" value="ATPase domain of HSP90 chaperone/DNA topoisomerase II/histidine kinase"/>
    <property type="match status" value="1"/>
</dbReference>
<sequence length="508" mass="55975">MAEERTPLYRRLSRRHLFRLPLLHSGNGKRRWPIRSAGINFALGYGVLFLISATLFLSFIWWSSTNLLNDHVRAFIETDAQELRHRWGHGGAPALSEAINDRLEQNIDDDALYLLIDRHGRRMAGNLPGWPVAVKKMNHFYELTIRRYTFTTPAQFKAYTLPHGFKLIVGHDIRGRTLLSTVITRTLIWCAVMISLLAVGGALVVRDLFRRMVGSIARTASAVANGDLNHRIALTGSETDLVAETVNTMLDRINRLMEGVRQVSNAIAHDLRTPITRARNQLEEAFFSATSPDELRTAVDRAIGDLDHITGIFEALLRIAQIEAGARRSAFTTVNLNQLLSNMAELYEASAEDAGLSLALDVTPLPSLFGDERMLQQALANLLDNAIKFSPPNSMLTLSAHPVMAGTAPGSGAEKKPQGLEISVRDQGPGMNDADILRAHERFFRAESARNTPGSGLGLSLVQAVTSLHHGRLTLTQANPGLKVTLFLPLLPEAERTGRSTTPAETTP</sequence>
<dbReference type="CDD" id="cd00082">
    <property type="entry name" value="HisKA"/>
    <property type="match status" value="1"/>
</dbReference>
<keyword evidence="7" id="KW-0418">Kinase</keyword>
<dbReference type="SMART" id="SM00387">
    <property type="entry name" value="HATPase_c"/>
    <property type="match status" value="1"/>
</dbReference>
<name>A0A7U7G4T0_9PROT</name>
<dbReference type="SMART" id="SM00304">
    <property type="entry name" value="HAMP"/>
    <property type="match status" value="1"/>
</dbReference>
<evidence type="ECO:0000259" key="13">
    <source>
        <dbReference type="PROSITE" id="PS50885"/>
    </source>
</evidence>
<keyword evidence="10 11" id="KW-0472">Membrane</keyword>
<keyword evidence="9" id="KW-0902">Two-component regulatory system</keyword>
<comment type="catalytic activity">
    <reaction evidence="1">
        <text>ATP + protein L-histidine = ADP + protein N-phospho-L-histidine.</text>
        <dbReference type="EC" id="2.7.13.3"/>
    </reaction>
</comment>
<dbReference type="CDD" id="cd06225">
    <property type="entry name" value="HAMP"/>
    <property type="match status" value="1"/>
</dbReference>
<dbReference type="Gene3D" id="6.10.340.10">
    <property type="match status" value="1"/>
</dbReference>
<evidence type="ECO:0000256" key="2">
    <source>
        <dbReference type="ARBA" id="ARBA00004370"/>
    </source>
</evidence>
<dbReference type="PROSITE" id="PS50885">
    <property type="entry name" value="HAMP"/>
    <property type="match status" value="1"/>
</dbReference>
<feature type="domain" description="Histidine kinase" evidence="12">
    <location>
        <begin position="266"/>
        <end position="492"/>
    </location>
</feature>
<dbReference type="InterPro" id="IPR036890">
    <property type="entry name" value="HATPase_C_sf"/>
</dbReference>
<dbReference type="CDD" id="cd00075">
    <property type="entry name" value="HATPase"/>
    <property type="match status" value="1"/>
</dbReference>
<organism evidence="14 15">
    <name type="scientific">Parasaccharibacter apium</name>
    <dbReference type="NCBI Taxonomy" id="1510841"/>
    <lineage>
        <taxon>Bacteria</taxon>
        <taxon>Pseudomonadati</taxon>
        <taxon>Pseudomonadota</taxon>
        <taxon>Alphaproteobacteria</taxon>
        <taxon>Acetobacterales</taxon>
        <taxon>Acetobacteraceae</taxon>
        <taxon>Parasaccharibacter</taxon>
    </lineage>
</organism>
<dbReference type="Gene3D" id="1.10.287.130">
    <property type="match status" value="1"/>
</dbReference>
<dbReference type="GO" id="GO:0000155">
    <property type="term" value="F:phosphorelay sensor kinase activity"/>
    <property type="evidence" value="ECO:0007669"/>
    <property type="project" value="InterPro"/>
</dbReference>
<gene>
    <name evidence="14" type="ORF">SACS_0424</name>
</gene>
<proteinExistence type="predicted"/>
<evidence type="ECO:0000313" key="14">
    <source>
        <dbReference type="EMBL" id="CDG33162.1"/>
    </source>
</evidence>
<dbReference type="PROSITE" id="PS50109">
    <property type="entry name" value="HIS_KIN"/>
    <property type="match status" value="1"/>
</dbReference>
<dbReference type="InterPro" id="IPR050428">
    <property type="entry name" value="TCS_sensor_his_kinase"/>
</dbReference>
<dbReference type="RefSeq" id="WP_081847657.1">
    <property type="nucleotide sequence ID" value="NZ_CBLY010000003.1"/>
</dbReference>
<dbReference type="Gene3D" id="3.30.565.10">
    <property type="entry name" value="Histidine kinase-like ATPase, C-terminal domain"/>
    <property type="match status" value="1"/>
</dbReference>
<evidence type="ECO:0000256" key="1">
    <source>
        <dbReference type="ARBA" id="ARBA00000085"/>
    </source>
</evidence>
<keyword evidence="8 11" id="KW-1133">Transmembrane helix</keyword>
<dbReference type="Pfam" id="PF00512">
    <property type="entry name" value="HisKA"/>
    <property type="match status" value="1"/>
</dbReference>
<comment type="caution">
    <text evidence="14">The sequence shown here is derived from an EMBL/GenBank/DDBJ whole genome shotgun (WGS) entry which is preliminary data.</text>
</comment>
<dbReference type="SMART" id="SM00388">
    <property type="entry name" value="HisKA"/>
    <property type="match status" value="1"/>
</dbReference>
<accession>A0A7U7G4T0</accession>
<dbReference type="Pfam" id="PF00672">
    <property type="entry name" value="HAMP"/>
    <property type="match status" value="1"/>
</dbReference>
<feature type="transmembrane region" description="Helical" evidence="11">
    <location>
        <begin position="39"/>
        <end position="62"/>
    </location>
</feature>
<dbReference type="Proteomes" id="UP000027590">
    <property type="component" value="Unassembled WGS sequence"/>
</dbReference>